<dbReference type="CDD" id="cd09898">
    <property type="entry name" value="H3TH_53EXO"/>
    <property type="match status" value="1"/>
</dbReference>
<dbReference type="GO" id="GO:0003677">
    <property type="term" value="F:DNA binding"/>
    <property type="evidence" value="ECO:0007669"/>
    <property type="project" value="UniProtKB-KW"/>
</dbReference>
<evidence type="ECO:0000313" key="10">
    <source>
        <dbReference type="Proteomes" id="UP000474718"/>
    </source>
</evidence>
<dbReference type="InterPro" id="IPR036279">
    <property type="entry name" value="5-3_exonuclease_C_sf"/>
</dbReference>
<evidence type="ECO:0000256" key="2">
    <source>
        <dbReference type="ARBA" id="ARBA00022801"/>
    </source>
</evidence>
<gene>
    <name evidence="7" type="ORF">GT747_11550</name>
    <name evidence="8" type="ORF">SAMN05444424_2097</name>
</gene>
<dbReference type="InterPro" id="IPR020045">
    <property type="entry name" value="DNA_polI_H3TH"/>
</dbReference>
<sequence length="279" mass="30630">MEKIVVVDGHNLLFRMYYGIPASILNREGREIKGLVGFLGSLKKLAEQFDPCALAVVFDSETSWTGNLAIDSGYKANRRDYADVPEGENPFAQLPLIKKALDYLDIPHREAEGVEADDFIASLVAREGAAGRACTVVSTDSDFIQLVDGRTTLYVPRGKNSVLFDCRRVRERFQVSPGEYVLYKALVGDKSDNIEGVRGIGPKTAAAILHSGGIAPYIAAQPASKTAGILRENRDKIVRNERLIALDRTLDTGALVPRRPSPALRERKTYEIIAAIGER</sequence>
<evidence type="ECO:0000313" key="7">
    <source>
        <dbReference type="EMBL" id="MZL70388.1"/>
    </source>
</evidence>
<keyword evidence="3" id="KW-0238">DNA-binding</keyword>
<reference evidence="7 10" key="3">
    <citation type="journal article" date="2019" name="Nat. Med.">
        <title>A library of human gut bacterial isolates paired with longitudinal multiomics data enables mechanistic microbiome research.</title>
        <authorList>
            <person name="Poyet M."/>
            <person name="Groussin M."/>
            <person name="Gibbons S.M."/>
            <person name="Avila-Pacheco J."/>
            <person name="Jiang X."/>
            <person name="Kearney S.M."/>
            <person name="Perrotta A.R."/>
            <person name="Berdy B."/>
            <person name="Zhao S."/>
            <person name="Lieberman T.D."/>
            <person name="Swanson P.K."/>
            <person name="Smith M."/>
            <person name="Roesemann S."/>
            <person name="Alexander J.E."/>
            <person name="Rich S.A."/>
            <person name="Livny J."/>
            <person name="Vlamakis H."/>
            <person name="Clish C."/>
            <person name="Bullock K."/>
            <person name="Deik A."/>
            <person name="Scott J."/>
            <person name="Pierce K.A."/>
            <person name="Xavier R.J."/>
            <person name="Alm E.J."/>
        </authorList>
    </citation>
    <scope>NUCLEOTIDE SEQUENCE [LARGE SCALE GENOMIC DNA]</scope>
    <source>
        <strain evidence="7 10">BIOML-A2</strain>
    </source>
</reference>
<comment type="function">
    <text evidence="4">5'-3' exonuclease acting preferentially on double-stranded DNA.</text>
</comment>
<evidence type="ECO:0000256" key="3">
    <source>
        <dbReference type="ARBA" id="ARBA00023125"/>
    </source>
</evidence>
<reference evidence="9" key="1">
    <citation type="submission" date="2016-11" db="EMBL/GenBank/DDBJ databases">
        <authorList>
            <person name="Jaros S."/>
            <person name="Januszkiewicz K."/>
            <person name="Wedrychowicz H."/>
        </authorList>
    </citation>
    <scope>NUCLEOTIDE SEQUENCE [LARGE SCALE GENOMIC DNA]</scope>
    <source>
        <strain evidence="9">DSM 4029</strain>
    </source>
</reference>
<dbReference type="SMART" id="SM00475">
    <property type="entry name" value="53EXOc"/>
    <property type="match status" value="1"/>
</dbReference>
<dbReference type="Pfam" id="PF01367">
    <property type="entry name" value="5_3_exonuc"/>
    <property type="match status" value="1"/>
</dbReference>
<comment type="caution">
    <text evidence="8">The sequence shown here is derived from an EMBL/GenBank/DDBJ whole genome shotgun (WGS) entry which is preliminary data.</text>
</comment>
<evidence type="ECO:0000313" key="9">
    <source>
        <dbReference type="Proteomes" id="UP000184089"/>
    </source>
</evidence>
<dbReference type="Gene3D" id="3.40.50.1010">
    <property type="entry name" value="5'-nuclease"/>
    <property type="match status" value="1"/>
</dbReference>
<dbReference type="InterPro" id="IPR002421">
    <property type="entry name" value="5-3_exonuclease"/>
</dbReference>
<dbReference type="Pfam" id="PF02739">
    <property type="entry name" value="5_3_exonuc_N"/>
    <property type="match status" value="1"/>
</dbReference>
<dbReference type="PANTHER" id="PTHR42646:SF2">
    <property type="entry name" value="5'-3' EXONUCLEASE FAMILY PROTEIN"/>
    <property type="match status" value="1"/>
</dbReference>
<dbReference type="EMBL" id="WWVX01000008">
    <property type="protein sequence ID" value="MZL70388.1"/>
    <property type="molecule type" value="Genomic_DNA"/>
</dbReference>
<dbReference type="SUPFAM" id="SSF47807">
    <property type="entry name" value="5' to 3' exonuclease, C-terminal subdomain"/>
    <property type="match status" value="1"/>
</dbReference>
<dbReference type="InterPro" id="IPR038969">
    <property type="entry name" value="FEN"/>
</dbReference>
<feature type="domain" description="5'-3' exonuclease" evidence="6">
    <location>
        <begin position="2"/>
        <end position="261"/>
    </location>
</feature>
<dbReference type="Gene3D" id="1.10.150.20">
    <property type="entry name" value="5' to 3' exonuclease, C-terminal subdomain"/>
    <property type="match status" value="1"/>
</dbReference>
<dbReference type="SMART" id="SM00279">
    <property type="entry name" value="HhH2"/>
    <property type="match status" value="1"/>
</dbReference>
<keyword evidence="1" id="KW-0540">Nuclease</keyword>
<dbReference type="PANTHER" id="PTHR42646">
    <property type="entry name" value="FLAP ENDONUCLEASE XNI"/>
    <property type="match status" value="1"/>
</dbReference>
<reference evidence="8" key="2">
    <citation type="submission" date="2016-11" db="EMBL/GenBank/DDBJ databases">
        <authorList>
            <person name="Varghese N."/>
            <person name="Submissions S."/>
        </authorList>
    </citation>
    <scope>NUCLEOTIDE SEQUENCE</scope>
    <source>
        <strain evidence="8">DSM 4029</strain>
    </source>
</reference>
<evidence type="ECO:0000256" key="1">
    <source>
        <dbReference type="ARBA" id="ARBA00022722"/>
    </source>
</evidence>
<dbReference type="GO" id="GO:0017108">
    <property type="term" value="F:5'-flap endonuclease activity"/>
    <property type="evidence" value="ECO:0007669"/>
    <property type="project" value="InterPro"/>
</dbReference>
<accession>A0AAQ1MEF7</accession>
<dbReference type="InterPro" id="IPR008918">
    <property type="entry name" value="HhH2"/>
</dbReference>
<evidence type="ECO:0000256" key="5">
    <source>
        <dbReference type="ARBA" id="ARBA00050026"/>
    </source>
</evidence>
<keyword evidence="7" id="KW-0255">Endonuclease</keyword>
<dbReference type="InterPro" id="IPR029060">
    <property type="entry name" value="PIN-like_dom_sf"/>
</dbReference>
<keyword evidence="10" id="KW-1185">Reference proteome</keyword>
<keyword evidence="2" id="KW-0378">Hydrolase</keyword>
<dbReference type="CDD" id="cd09859">
    <property type="entry name" value="PIN_53EXO"/>
    <property type="match status" value="1"/>
</dbReference>
<organism evidence="8 9">
    <name type="scientific">Bittarella massiliensis</name>
    <name type="common">ex Durand et al. 2017</name>
    <dbReference type="NCBI Taxonomy" id="1720313"/>
    <lineage>
        <taxon>Bacteria</taxon>
        <taxon>Bacillati</taxon>
        <taxon>Bacillota</taxon>
        <taxon>Clostridia</taxon>
        <taxon>Eubacteriales</taxon>
        <taxon>Oscillospiraceae</taxon>
        <taxon>Bittarella (ex Durand et al. 2017)</taxon>
    </lineage>
</organism>
<name>A0AAQ1MEF7_9FIRM</name>
<dbReference type="GO" id="GO:0008409">
    <property type="term" value="F:5'-3' exonuclease activity"/>
    <property type="evidence" value="ECO:0007669"/>
    <property type="project" value="InterPro"/>
</dbReference>
<dbReference type="Proteomes" id="UP000184089">
    <property type="component" value="Unassembled WGS sequence"/>
</dbReference>
<dbReference type="GO" id="GO:0033567">
    <property type="term" value="P:DNA replication, Okazaki fragment processing"/>
    <property type="evidence" value="ECO:0007669"/>
    <property type="project" value="InterPro"/>
</dbReference>
<dbReference type="RefSeq" id="WP_052537638.1">
    <property type="nucleotide sequence ID" value="NZ_FQVY01000003.1"/>
</dbReference>
<evidence type="ECO:0000259" key="6">
    <source>
        <dbReference type="SMART" id="SM00475"/>
    </source>
</evidence>
<dbReference type="InterPro" id="IPR020046">
    <property type="entry name" value="5-3_exonucl_a-hlix_arch_N"/>
</dbReference>
<dbReference type="SUPFAM" id="SSF88723">
    <property type="entry name" value="PIN domain-like"/>
    <property type="match status" value="1"/>
</dbReference>
<dbReference type="AlphaFoldDB" id="A0AAQ1MEF7"/>
<evidence type="ECO:0000313" key="8">
    <source>
        <dbReference type="EMBL" id="SHG32005.1"/>
    </source>
</evidence>
<dbReference type="EMBL" id="FQVY01000003">
    <property type="protein sequence ID" value="SHG32005.1"/>
    <property type="molecule type" value="Genomic_DNA"/>
</dbReference>
<dbReference type="Proteomes" id="UP000474718">
    <property type="component" value="Unassembled WGS sequence"/>
</dbReference>
<proteinExistence type="predicted"/>
<evidence type="ECO:0000256" key="4">
    <source>
        <dbReference type="ARBA" id="ARBA00049957"/>
    </source>
</evidence>
<protein>
    <recommendedName>
        <fullName evidence="5">5'-3' exonuclease</fullName>
    </recommendedName>
</protein>